<dbReference type="RefSeq" id="WP_053584219.1">
    <property type="nucleotide sequence ID" value="NZ_LGRV01000003.1"/>
</dbReference>
<gene>
    <name evidence="8" type="ORF">AEA09_12810</name>
</gene>
<evidence type="ECO:0000256" key="4">
    <source>
        <dbReference type="ARBA" id="ARBA00022989"/>
    </source>
</evidence>
<keyword evidence="4 6" id="KW-1133">Transmembrane helix</keyword>
<evidence type="ECO:0000313" key="8">
    <source>
        <dbReference type="EMBL" id="KOS69352.1"/>
    </source>
</evidence>
<feature type="transmembrane region" description="Helical" evidence="6">
    <location>
        <begin position="562"/>
        <end position="585"/>
    </location>
</feature>
<evidence type="ECO:0000256" key="2">
    <source>
        <dbReference type="ARBA" id="ARBA00022475"/>
    </source>
</evidence>
<reference evidence="9" key="1">
    <citation type="submission" date="2015-07" db="EMBL/GenBank/DDBJ databases">
        <title>Fjat-14205 dsm 2895.</title>
        <authorList>
            <person name="Liu B."/>
            <person name="Wang J."/>
            <person name="Zhu Y."/>
            <person name="Liu G."/>
            <person name="Chen Q."/>
            <person name="Chen Z."/>
            <person name="Lan J."/>
            <person name="Che J."/>
            <person name="Ge C."/>
            <person name="Shi H."/>
            <person name="Pan Z."/>
            <person name="Liu X."/>
        </authorList>
    </citation>
    <scope>NUCLEOTIDE SEQUENCE [LARGE SCALE GENOMIC DNA]</scope>
    <source>
        <strain evidence="9">DSM 25560</strain>
    </source>
</reference>
<dbReference type="InterPro" id="IPR003838">
    <property type="entry name" value="ABC3_permease_C"/>
</dbReference>
<sequence length="626" mass="71211">MNLFNLARKNIKGNINNYLLYFFSMVVCIIIFYTFNSLLYIPEIQNVDPFLDSTMSQTSFILIGFIIVFIGYSNAFFTKKRKKEVGLYSLLGVKKKTIGRMLFFENIIIGAMTLLTGLVLGIILSRLSAMLLLKLLGAPIEVSFSIPLEAILTTTLVFTMITIFTSVQSYLLIYRFRLIELFHAEKKGEKVPKASFFSASLAFVLLTSSYWLMFNGMAMLAIPIVVIGTYLLFRSLTVYLLKRAQKKKAKYYHGINIIGTTHLLYRVRGNALMLTIIALLITGALPYIQAAFSEYGMTKKEARSTAPYSYIYLSKDEAIDQQINRIITNDKNHPITEQLDIPIISVKGTTAAPFQDNHDLSINLMAEQTFHQVKKTMDLGDIPPLSGEQAIAFKYYFIHQSAADFEGHDIEIPLPQGKQTLTLEKLEKKSVRLTDGEEFLYLVVDDKLFSEMAENFPPITYKAYEVENEKTTKETSETLQKLSDENMQLLTYYDKYTSIKAFTGMKTFIVSSLALVLLAATGSIIYFKQISEAYADQNRYEILRKIGVNKKEVRSTITKQTLFVFILPLLIGILNGGMLLLSIVVQYDMDLIENVLYFLYAVAAYGVIYLIYYVLTITSYNRIVNR</sequence>
<dbReference type="Proteomes" id="UP000050668">
    <property type="component" value="Unassembled WGS sequence"/>
</dbReference>
<feature type="transmembrane region" description="Helical" evidence="6">
    <location>
        <begin position="59"/>
        <end position="77"/>
    </location>
</feature>
<name>A0ABR5K339_9BACI</name>
<feature type="domain" description="ABC3 transporter permease C-terminal" evidence="7">
    <location>
        <begin position="59"/>
        <end position="175"/>
    </location>
</feature>
<organism evidence="8 9">
    <name type="scientific">Lysinibacillus contaminans</name>
    <dbReference type="NCBI Taxonomy" id="1293441"/>
    <lineage>
        <taxon>Bacteria</taxon>
        <taxon>Bacillati</taxon>
        <taxon>Bacillota</taxon>
        <taxon>Bacilli</taxon>
        <taxon>Bacillales</taxon>
        <taxon>Bacillaceae</taxon>
        <taxon>Lysinibacillus</taxon>
    </lineage>
</organism>
<keyword evidence="2 6" id="KW-1003">Cell membrane</keyword>
<proteinExistence type="inferred from homology"/>
<feature type="transmembrane region" description="Helical" evidence="6">
    <location>
        <begin position="220"/>
        <end position="241"/>
    </location>
</feature>
<feature type="transmembrane region" description="Helical" evidence="6">
    <location>
        <begin position="508"/>
        <end position="527"/>
    </location>
</feature>
<feature type="transmembrane region" description="Helical" evidence="6">
    <location>
        <begin position="271"/>
        <end position="292"/>
    </location>
</feature>
<comment type="subcellular location">
    <subcellularLocation>
        <location evidence="1 6">Cell membrane</location>
        <topology evidence="1 6">Multi-pass membrane protein</topology>
    </subcellularLocation>
</comment>
<accession>A0ABR5K339</accession>
<feature type="transmembrane region" description="Helical" evidence="6">
    <location>
        <begin position="144"/>
        <end position="173"/>
    </location>
</feature>
<evidence type="ECO:0000256" key="1">
    <source>
        <dbReference type="ARBA" id="ARBA00004651"/>
    </source>
</evidence>
<feature type="transmembrane region" description="Helical" evidence="6">
    <location>
        <begin position="194"/>
        <end position="214"/>
    </location>
</feature>
<feature type="domain" description="ABC3 transporter permease C-terminal" evidence="7">
    <location>
        <begin position="513"/>
        <end position="625"/>
    </location>
</feature>
<comment type="caution">
    <text evidence="8">The sequence shown here is derived from an EMBL/GenBank/DDBJ whole genome shotgun (WGS) entry which is preliminary data.</text>
</comment>
<keyword evidence="9" id="KW-1185">Reference proteome</keyword>
<evidence type="ECO:0000256" key="5">
    <source>
        <dbReference type="ARBA" id="ARBA00023136"/>
    </source>
</evidence>
<dbReference type="PIRSF" id="PIRSF018968">
    <property type="entry name" value="ABC_permease_BceB"/>
    <property type="match status" value="1"/>
</dbReference>
<evidence type="ECO:0000256" key="6">
    <source>
        <dbReference type="PIRNR" id="PIRNR018968"/>
    </source>
</evidence>
<evidence type="ECO:0000256" key="3">
    <source>
        <dbReference type="ARBA" id="ARBA00022692"/>
    </source>
</evidence>
<evidence type="ECO:0000313" key="9">
    <source>
        <dbReference type="Proteomes" id="UP000050668"/>
    </source>
</evidence>
<dbReference type="PANTHER" id="PTHR46795:SF3">
    <property type="entry name" value="ABC TRANSPORTER PERMEASE"/>
    <property type="match status" value="1"/>
</dbReference>
<feature type="transmembrane region" description="Helical" evidence="6">
    <location>
        <begin position="98"/>
        <end position="124"/>
    </location>
</feature>
<keyword evidence="5 6" id="KW-0472">Membrane</keyword>
<dbReference type="Pfam" id="PF02687">
    <property type="entry name" value="FtsX"/>
    <property type="match status" value="2"/>
</dbReference>
<keyword evidence="3 6" id="KW-0812">Transmembrane</keyword>
<dbReference type="InterPro" id="IPR027022">
    <property type="entry name" value="ABC_permease_BceB-typ"/>
</dbReference>
<comment type="similarity">
    <text evidence="6">Belongs to the ABC-4 integral membrane protein family.</text>
</comment>
<keyword evidence="6" id="KW-0813">Transport</keyword>
<protein>
    <submittedName>
        <fullName evidence="8">ABC transporter permease</fullName>
    </submittedName>
</protein>
<evidence type="ECO:0000259" key="7">
    <source>
        <dbReference type="Pfam" id="PF02687"/>
    </source>
</evidence>
<feature type="transmembrane region" description="Helical" evidence="6">
    <location>
        <begin position="18"/>
        <end position="39"/>
    </location>
</feature>
<dbReference type="PANTHER" id="PTHR46795">
    <property type="entry name" value="ABC TRANSPORTER PERMEASE-RELATED-RELATED"/>
    <property type="match status" value="1"/>
</dbReference>
<dbReference type="InterPro" id="IPR052536">
    <property type="entry name" value="ABC-4_Integral_Memb_Prot"/>
</dbReference>
<feature type="transmembrane region" description="Helical" evidence="6">
    <location>
        <begin position="597"/>
        <end position="620"/>
    </location>
</feature>
<dbReference type="EMBL" id="LGRV01000003">
    <property type="protein sequence ID" value="KOS69352.1"/>
    <property type="molecule type" value="Genomic_DNA"/>
</dbReference>